<reference evidence="2 3" key="1">
    <citation type="submission" date="2023-03" db="EMBL/GenBank/DDBJ databases">
        <title>Paludisphaera mucosa sp. nov. a novel planctomycete from northern fen.</title>
        <authorList>
            <person name="Ivanova A."/>
        </authorList>
    </citation>
    <scope>NUCLEOTIDE SEQUENCE [LARGE SCALE GENOMIC DNA]</scope>
    <source>
        <strain evidence="2 3">Pla2</strain>
    </source>
</reference>
<proteinExistence type="predicted"/>
<organism evidence="2 3">
    <name type="scientific">Paludisphaera mucosa</name>
    <dbReference type="NCBI Taxonomy" id="3030827"/>
    <lineage>
        <taxon>Bacteria</taxon>
        <taxon>Pseudomonadati</taxon>
        <taxon>Planctomycetota</taxon>
        <taxon>Planctomycetia</taxon>
        <taxon>Isosphaerales</taxon>
        <taxon>Isosphaeraceae</taxon>
        <taxon>Paludisphaera</taxon>
    </lineage>
</organism>
<keyword evidence="3" id="KW-1185">Reference proteome</keyword>
<comment type="caution">
    <text evidence="2">The sequence shown here is derived from an EMBL/GenBank/DDBJ whole genome shotgun (WGS) entry which is preliminary data.</text>
</comment>
<evidence type="ECO:0000313" key="2">
    <source>
        <dbReference type="EMBL" id="MDG3006932.1"/>
    </source>
</evidence>
<dbReference type="RefSeq" id="WP_277863223.1">
    <property type="nucleotide sequence ID" value="NZ_JARRAG010000002.1"/>
</dbReference>
<gene>
    <name evidence="2" type="ORF">PZE19_24435</name>
</gene>
<protein>
    <submittedName>
        <fullName evidence="2">PEP-CTERM sorting domain-containing protein</fullName>
    </submittedName>
</protein>
<evidence type="ECO:0000259" key="1">
    <source>
        <dbReference type="Pfam" id="PF07589"/>
    </source>
</evidence>
<dbReference type="NCBIfam" id="TIGR02595">
    <property type="entry name" value="PEP_CTERM"/>
    <property type="match status" value="1"/>
</dbReference>
<feature type="domain" description="Ice-binding protein C-terminal" evidence="1">
    <location>
        <begin position="225"/>
        <end position="250"/>
    </location>
</feature>
<dbReference type="EMBL" id="JARRAG010000002">
    <property type="protein sequence ID" value="MDG3006932.1"/>
    <property type="molecule type" value="Genomic_DNA"/>
</dbReference>
<dbReference type="InterPro" id="IPR013424">
    <property type="entry name" value="Ice-binding_C"/>
</dbReference>
<evidence type="ECO:0000313" key="3">
    <source>
        <dbReference type="Proteomes" id="UP001216907"/>
    </source>
</evidence>
<accession>A0ABT6FHB6</accession>
<dbReference type="Proteomes" id="UP001216907">
    <property type="component" value="Unassembled WGS sequence"/>
</dbReference>
<name>A0ABT6FHB6_9BACT</name>
<sequence>MGQSGSRGIAASSPLFQGWASSAVDFDRGPQNIANPGGPLATVGKAEDALGSPSSGLVSLGDGGSITLGFDAPISDGAGADFAVFENGFLASAGSFLAYLELAFVEVSTDGVNFFRFDATSLTQTAAQVGGFGMLDARDLNNLAGKYVAGYGTGFDLAELAGVSPLLDVHNVTFVRIIDVVGSIDPAHGRYDAHGHLVNDPYATPFGSSGFDLTGVGVIHFATQAVPEPSSLALGGLGLLFATAVVRCRRFVA</sequence>
<dbReference type="Pfam" id="PF07589">
    <property type="entry name" value="PEP-CTERM"/>
    <property type="match status" value="1"/>
</dbReference>